<evidence type="ECO:0000313" key="4">
    <source>
        <dbReference type="Proteomes" id="UP001197093"/>
    </source>
</evidence>
<dbReference type="SUPFAM" id="SSF48403">
    <property type="entry name" value="Ankyrin repeat"/>
    <property type="match status" value="1"/>
</dbReference>
<accession>A0AAD4HYK2</accession>
<dbReference type="Proteomes" id="UP001197093">
    <property type="component" value="Unassembled WGS sequence"/>
</dbReference>
<feature type="region of interest" description="Disordered" evidence="2">
    <location>
        <begin position="136"/>
        <end position="169"/>
    </location>
</feature>
<feature type="coiled-coil region" evidence="1">
    <location>
        <begin position="182"/>
        <end position="209"/>
    </location>
</feature>
<dbReference type="InterPro" id="IPR036770">
    <property type="entry name" value="Ankyrin_rpt-contain_sf"/>
</dbReference>
<dbReference type="AlphaFoldDB" id="A0AAD4HYK2"/>
<sequence>MAPQLSEDEIDDLLYAARTGEKDELTTLLQSLADREKVSPAEILTSATDEGKSTCLHMATGNGHEEIVSFFLSHFDSRPAAEKQAFLDAPNEYGNTGLHWAALTWPSAAGRERRASPSNDNYAAGRQVAVMFHAAPVATPSPSPSPSPVPAATTVADPVGAQPPAQPTSNLEVLDGAVCCSLQQLQDQNEALSEENAELRAEIIKVRAIDRPSCIPSNRGWMPASSGTSTATEKSYMRPTMASRSRSSAGSQAPVADTDTWERPASRSVSPRTSGNIGGSSQPGYMQPTTASNHKRTF</sequence>
<keyword evidence="1" id="KW-0175">Coiled coil</keyword>
<proteinExistence type="predicted"/>
<feature type="region of interest" description="Disordered" evidence="2">
    <location>
        <begin position="219"/>
        <end position="298"/>
    </location>
</feature>
<feature type="compositionally biased region" description="Low complexity" evidence="2">
    <location>
        <begin position="150"/>
        <end position="159"/>
    </location>
</feature>
<dbReference type="Gene3D" id="1.25.40.20">
    <property type="entry name" value="Ankyrin repeat-containing domain"/>
    <property type="match status" value="1"/>
</dbReference>
<dbReference type="EMBL" id="JAHCVI010000002">
    <property type="protein sequence ID" value="KAG7289112.1"/>
    <property type="molecule type" value="Genomic_DNA"/>
</dbReference>
<name>A0AAD4HYK2_9PEZI</name>
<dbReference type="InterPro" id="IPR002110">
    <property type="entry name" value="Ankyrin_rpt"/>
</dbReference>
<reference evidence="3" key="1">
    <citation type="submission" date="2023-02" db="EMBL/GenBank/DDBJ databases">
        <authorList>
            <person name="Palmer J.M."/>
        </authorList>
    </citation>
    <scope>NUCLEOTIDE SEQUENCE</scope>
    <source>
        <strain evidence="3">FW57</strain>
    </source>
</reference>
<organism evidence="3 4">
    <name type="scientific">Staphylotrichum longicolle</name>
    <dbReference type="NCBI Taxonomy" id="669026"/>
    <lineage>
        <taxon>Eukaryota</taxon>
        <taxon>Fungi</taxon>
        <taxon>Dikarya</taxon>
        <taxon>Ascomycota</taxon>
        <taxon>Pezizomycotina</taxon>
        <taxon>Sordariomycetes</taxon>
        <taxon>Sordariomycetidae</taxon>
        <taxon>Sordariales</taxon>
        <taxon>Chaetomiaceae</taxon>
        <taxon>Staphylotrichum</taxon>
    </lineage>
</organism>
<dbReference type="Pfam" id="PF12796">
    <property type="entry name" value="Ank_2"/>
    <property type="match status" value="1"/>
</dbReference>
<protein>
    <recommendedName>
        <fullName evidence="5">Ankyrin repeat protein</fullName>
    </recommendedName>
</protein>
<comment type="caution">
    <text evidence="3">The sequence shown here is derived from an EMBL/GenBank/DDBJ whole genome shotgun (WGS) entry which is preliminary data.</text>
</comment>
<feature type="compositionally biased region" description="Pro residues" evidence="2">
    <location>
        <begin position="139"/>
        <end position="149"/>
    </location>
</feature>
<evidence type="ECO:0008006" key="5">
    <source>
        <dbReference type="Google" id="ProtNLM"/>
    </source>
</evidence>
<feature type="compositionally biased region" description="Low complexity" evidence="2">
    <location>
        <begin position="242"/>
        <end position="251"/>
    </location>
</feature>
<evidence type="ECO:0000256" key="1">
    <source>
        <dbReference type="SAM" id="Coils"/>
    </source>
</evidence>
<feature type="compositionally biased region" description="Polar residues" evidence="2">
    <location>
        <begin position="267"/>
        <end position="292"/>
    </location>
</feature>
<dbReference type="CDD" id="cd14686">
    <property type="entry name" value="bZIP"/>
    <property type="match status" value="1"/>
</dbReference>
<evidence type="ECO:0000313" key="3">
    <source>
        <dbReference type="EMBL" id="KAG7289112.1"/>
    </source>
</evidence>
<evidence type="ECO:0000256" key="2">
    <source>
        <dbReference type="SAM" id="MobiDB-lite"/>
    </source>
</evidence>
<keyword evidence="4" id="KW-1185">Reference proteome</keyword>
<gene>
    <name evidence="3" type="ORF">NEMBOFW57_005475</name>
</gene>